<proteinExistence type="predicted"/>
<feature type="non-terminal residue" evidence="1">
    <location>
        <position position="43"/>
    </location>
</feature>
<organism evidence="1">
    <name type="scientific">marine metagenome</name>
    <dbReference type="NCBI Taxonomy" id="408172"/>
    <lineage>
        <taxon>unclassified sequences</taxon>
        <taxon>metagenomes</taxon>
        <taxon>ecological metagenomes</taxon>
    </lineage>
</organism>
<sequence length="43" mass="4587">VIRCFLTTLVASDEAEASSAVEMEAQTLVGTPRFNVVSTIQTT</sequence>
<dbReference type="AlphaFoldDB" id="A0A383EFG6"/>
<dbReference type="EMBL" id="UINC01225504">
    <property type="protein sequence ID" value="SVE55606.1"/>
    <property type="molecule type" value="Genomic_DNA"/>
</dbReference>
<feature type="non-terminal residue" evidence="1">
    <location>
        <position position="1"/>
    </location>
</feature>
<name>A0A383EFG6_9ZZZZ</name>
<accession>A0A383EFG6</accession>
<reference evidence="1" key="1">
    <citation type="submission" date="2018-05" db="EMBL/GenBank/DDBJ databases">
        <authorList>
            <person name="Lanie J.A."/>
            <person name="Ng W.-L."/>
            <person name="Kazmierczak K.M."/>
            <person name="Andrzejewski T.M."/>
            <person name="Davidsen T.M."/>
            <person name="Wayne K.J."/>
            <person name="Tettelin H."/>
            <person name="Glass J.I."/>
            <person name="Rusch D."/>
            <person name="Podicherti R."/>
            <person name="Tsui H.-C.T."/>
            <person name="Winkler M.E."/>
        </authorList>
    </citation>
    <scope>NUCLEOTIDE SEQUENCE</scope>
</reference>
<protein>
    <submittedName>
        <fullName evidence="1">Uncharacterized protein</fullName>
    </submittedName>
</protein>
<gene>
    <name evidence="1" type="ORF">METZ01_LOCUS508460</name>
</gene>
<evidence type="ECO:0000313" key="1">
    <source>
        <dbReference type="EMBL" id="SVE55606.1"/>
    </source>
</evidence>